<dbReference type="PANTHER" id="PTHR19288:SF25">
    <property type="entry name" value="PHOSPHATIDYLGLYCEROPHOSPHATASE GEP4, MITOCHONDRIAL"/>
    <property type="match status" value="1"/>
</dbReference>
<sequence length="173" mass="19720">MKQMIPDLYVQSIYEIDFAALKKRNIKAVIVDLDNTLVESTRPDATPELVEWLKEVQQMGLKVMIVSNNTKTRVSQFADPLGIPYIHAAKKPFSSAFRRALKELGVSKQETVVIGDQLLTDVLGGNRMGFFTILVVPVSEVDGFFTRINRRVERFVFRLLEKKGLIPWDIHKS</sequence>
<dbReference type="InterPro" id="IPR006549">
    <property type="entry name" value="HAD-SF_hydro_IIIA"/>
</dbReference>
<evidence type="ECO:0000313" key="2">
    <source>
        <dbReference type="Proteomes" id="UP000633619"/>
    </source>
</evidence>
<comment type="caution">
    <text evidence="1">The sequence shown here is derived from an EMBL/GenBank/DDBJ whole genome shotgun (WGS) entry which is preliminary data.</text>
</comment>
<dbReference type="SUPFAM" id="SSF56784">
    <property type="entry name" value="HAD-like"/>
    <property type="match status" value="1"/>
</dbReference>
<dbReference type="GO" id="GO:0005737">
    <property type="term" value="C:cytoplasm"/>
    <property type="evidence" value="ECO:0007669"/>
    <property type="project" value="TreeGrafter"/>
</dbReference>
<proteinExistence type="predicted"/>
<dbReference type="InterPro" id="IPR036412">
    <property type="entry name" value="HAD-like_sf"/>
</dbReference>
<dbReference type="PANTHER" id="PTHR19288">
    <property type="entry name" value="4-NITROPHENYLPHOSPHATASE-RELATED"/>
    <property type="match status" value="1"/>
</dbReference>
<keyword evidence="2" id="KW-1185">Reference proteome</keyword>
<dbReference type="GO" id="GO:0008962">
    <property type="term" value="F:phosphatidylglycerophosphatase activity"/>
    <property type="evidence" value="ECO:0007669"/>
    <property type="project" value="InterPro"/>
</dbReference>
<dbReference type="Proteomes" id="UP000633619">
    <property type="component" value="Unassembled WGS sequence"/>
</dbReference>
<dbReference type="NCBIfam" id="TIGR01662">
    <property type="entry name" value="HAD-SF-IIIA"/>
    <property type="match status" value="1"/>
</dbReference>
<dbReference type="InterPro" id="IPR023214">
    <property type="entry name" value="HAD_sf"/>
</dbReference>
<accession>A0A8I1A767</accession>
<dbReference type="InterPro" id="IPR027706">
    <property type="entry name" value="PGP_Pase"/>
</dbReference>
<gene>
    <name evidence="1" type="ORF">I8U20_01375</name>
</gene>
<organism evidence="1 2">
    <name type="scientific">Thermoactinomyces intermedius</name>
    <dbReference type="NCBI Taxonomy" id="2024"/>
    <lineage>
        <taxon>Bacteria</taxon>
        <taxon>Bacillati</taxon>
        <taxon>Bacillota</taxon>
        <taxon>Bacilli</taxon>
        <taxon>Bacillales</taxon>
        <taxon>Thermoactinomycetaceae</taxon>
        <taxon>Thermoactinomyces</taxon>
    </lineage>
</organism>
<protein>
    <submittedName>
        <fullName evidence="1">YqeG family HAD IIIA-type phosphatase</fullName>
    </submittedName>
</protein>
<dbReference type="RefSeq" id="WP_181730974.1">
    <property type="nucleotide sequence ID" value="NZ_JACEIR010000001.1"/>
</dbReference>
<dbReference type="AlphaFoldDB" id="A0A8I1A767"/>
<dbReference type="Pfam" id="PF09419">
    <property type="entry name" value="PGP_phosphatase"/>
    <property type="match status" value="1"/>
</dbReference>
<dbReference type="NCBIfam" id="TIGR01668">
    <property type="entry name" value="YqeG_hyp_ppase"/>
    <property type="match status" value="1"/>
</dbReference>
<dbReference type="InterPro" id="IPR010021">
    <property type="entry name" value="PGPP1/Gep4"/>
</dbReference>
<dbReference type="EMBL" id="JAECVW010000001">
    <property type="protein sequence ID" value="MBH8593976.1"/>
    <property type="molecule type" value="Genomic_DNA"/>
</dbReference>
<name>A0A8I1A767_THEIN</name>
<dbReference type="Gene3D" id="3.40.50.1000">
    <property type="entry name" value="HAD superfamily/HAD-like"/>
    <property type="match status" value="1"/>
</dbReference>
<dbReference type="NCBIfam" id="TIGR01549">
    <property type="entry name" value="HAD-SF-IA-v1"/>
    <property type="match status" value="1"/>
</dbReference>
<evidence type="ECO:0000313" key="1">
    <source>
        <dbReference type="EMBL" id="MBH8593976.1"/>
    </source>
</evidence>
<dbReference type="CDD" id="cd16416">
    <property type="entry name" value="HAD_BsYqeG-like"/>
    <property type="match status" value="1"/>
</dbReference>
<dbReference type="InterPro" id="IPR006439">
    <property type="entry name" value="HAD-SF_hydro_IA"/>
</dbReference>
<reference evidence="1 2" key="1">
    <citation type="submission" date="2020-12" db="EMBL/GenBank/DDBJ databases">
        <title>WGS of Thermoactinomyces spp.</title>
        <authorList>
            <person name="Cheng K."/>
        </authorList>
    </citation>
    <scope>NUCLEOTIDE SEQUENCE [LARGE SCALE GENOMIC DNA]</scope>
    <source>
        <strain evidence="2">CICC 10671\DSM 43846</strain>
    </source>
</reference>